<keyword evidence="4" id="KW-1185">Reference proteome</keyword>
<dbReference type="InterPro" id="IPR035466">
    <property type="entry name" value="GlmS/AgaS_SIS"/>
</dbReference>
<evidence type="ECO:0000256" key="1">
    <source>
        <dbReference type="ARBA" id="ARBA00022737"/>
    </source>
</evidence>
<feature type="domain" description="SIS" evidence="2">
    <location>
        <begin position="25"/>
        <end position="160"/>
    </location>
</feature>
<dbReference type="InterPro" id="IPR046348">
    <property type="entry name" value="SIS_dom_sf"/>
</dbReference>
<organism evidence="3 4">
    <name type="scientific">Thermopolyspora flexuosa</name>
    <dbReference type="NCBI Taxonomy" id="103836"/>
    <lineage>
        <taxon>Bacteria</taxon>
        <taxon>Bacillati</taxon>
        <taxon>Actinomycetota</taxon>
        <taxon>Actinomycetes</taxon>
        <taxon>Streptosporangiales</taxon>
        <taxon>Streptosporangiaceae</taxon>
        <taxon>Thermopolyspora</taxon>
    </lineage>
</organism>
<dbReference type="CDD" id="cd05009">
    <property type="entry name" value="SIS_GlmS_GlmD_2"/>
    <property type="match status" value="1"/>
</dbReference>
<comment type="caution">
    <text evidence="3">The sequence shown here is derived from an EMBL/GenBank/DDBJ whole genome shotgun (WGS) entry which is preliminary data.</text>
</comment>
<dbReference type="EMBL" id="VFPQ01000002">
    <property type="protein sequence ID" value="TQM72545.1"/>
    <property type="molecule type" value="Genomic_DNA"/>
</dbReference>
<dbReference type="InterPro" id="IPR035490">
    <property type="entry name" value="GlmS/FrlB_SIS"/>
</dbReference>
<dbReference type="InterPro" id="IPR001347">
    <property type="entry name" value="SIS_dom"/>
</dbReference>
<dbReference type="GO" id="GO:0097367">
    <property type="term" value="F:carbohydrate derivative binding"/>
    <property type="evidence" value="ECO:0007669"/>
    <property type="project" value="InterPro"/>
</dbReference>
<dbReference type="PANTHER" id="PTHR10937">
    <property type="entry name" value="GLUCOSAMINE--FRUCTOSE-6-PHOSPHATE AMINOTRANSFERASE, ISOMERIZING"/>
    <property type="match status" value="1"/>
</dbReference>
<dbReference type="Pfam" id="PF01380">
    <property type="entry name" value="SIS"/>
    <property type="match status" value="1"/>
</dbReference>
<keyword evidence="1" id="KW-0677">Repeat</keyword>
<gene>
    <name evidence="3" type="ORF">FHX40_4692</name>
</gene>
<dbReference type="OrthoDB" id="367283at2"/>
<accession>A0A543IPQ4</accession>
<dbReference type="SUPFAM" id="SSF53697">
    <property type="entry name" value="SIS domain"/>
    <property type="match status" value="1"/>
</dbReference>
<evidence type="ECO:0000313" key="4">
    <source>
        <dbReference type="Proteomes" id="UP000319213"/>
    </source>
</evidence>
<sequence length="321" mass="34057">MTFVAEEIAAQPGCWRRAIALAETVAGLPAPGERVAVVGCGTSLFMAQAYAALRESSGRGETDAFPASEFPFRRRYDRVVAITRSGTTTEVVELLRALPCPTVALTGDTATPIAQVADTVIDLGFADERSVVQTRFATTALTLLRAHLARIPSASQVAEPGVAPDRPDLPGQAAAALEAPLPAGAAGRTRFTFLGAGWTVGIAHEAALKVREASASWAESYPAMEYRHGPISVTDERSLVWFFDPPPPGLAEQVERTGALVVLPELDPVAELIRVQRLAVELATAKGLDPDRPRNLSRSVILSRAFLRSGEAGDRLDPGEA</sequence>
<evidence type="ECO:0000313" key="3">
    <source>
        <dbReference type="EMBL" id="TQM72545.1"/>
    </source>
</evidence>
<protein>
    <submittedName>
        <fullName evidence="3">SIS domain-containing protein</fullName>
    </submittedName>
</protein>
<dbReference type="CDD" id="cd05008">
    <property type="entry name" value="SIS_GlmS_GlmD_1"/>
    <property type="match status" value="1"/>
</dbReference>
<name>A0A543IPQ4_9ACTN</name>
<dbReference type="Proteomes" id="UP000319213">
    <property type="component" value="Unassembled WGS sequence"/>
</dbReference>
<reference evidence="3 4" key="1">
    <citation type="submission" date="2019-06" db="EMBL/GenBank/DDBJ databases">
        <title>Sequencing the genomes of 1000 actinobacteria strains.</title>
        <authorList>
            <person name="Klenk H.-P."/>
        </authorList>
    </citation>
    <scope>NUCLEOTIDE SEQUENCE [LARGE SCALE GENOMIC DNA]</scope>
    <source>
        <strain evidence="3 4">DSM 43186</strain>
    </source>
</reference>
<proteinExistence type="predicted"/>
<dbReference type="PROSITE" id="PS51464">
    <property type="entry name" value="SIS"/>
    <property type="match status" value="1"/>
</dbReference>
<evidence type="ECO:0000259" key="2">
    <source>
        <dbReference type="PROSITE" id="PS51464"/>
    </source>
</evidence>
<dbReference type="GO" id="GO:1901135">
    <property type="term" value="P:carbohydrate derivative metabolic process"/>
    <property type="evidence" value="ECO:0007669"/>
    <property type="project" value="InterPro"/>
</dbReference>
<dbReference type="AlphaFoldDB" id="A0A543IPQ4"/>
<dbReference type="Gene3D" id="3.40.50.10490">
    <property type="entry name" value="Glucose-6-phosphate isomerase like protein, domain 1"/>
    <property type="match status" value="3"/>
</dbReference>